<comment type="subcellular location">
    <subcellularLocation>
        <location evidence="2">Mitochondrion membrane</location>
        <topology evidence="2">Peripheral membrane protein</topology>
        <orientation evidence="2">Matrix side</orientation>
    </subcellularLocation>
</comment>
<gene>
    <name evidence="3" type="ORF">C2E21_4839</name>
</gene>
<dbReference type="Gene3D" id="2.160.10.10">
    <property type="entry name" value="Hexapeptide repeat proteins"/>
    <property type="match status" value="1"/>
</dbReference>
<sequence length="227" mass="23438">MARALGKALRETGQALDRLGRTLQGNFAFREELNRHRSLAPLLGKVPSLGRDAFVAPSAAVIGDVRLGSQSSVFYGSVVRADCGSITIGDKSNVQDGCVIRTAPAYLAGRSADTVIGREVTIGHQASLHGCTVGDRALVGMGATLLEGSEVEPGAMVAAGAVVAPGTVVRSGEIWGGNPAVFLRKLKPEEAAFLGESAEHYARLAAEHAQEAGKPLEQVAAEKGLAA</sequence>
<dbReference type="OrthoDB" id="25818at2759"/>
<accession>A0A2P6TR65</accession>
<comment type="similarity">
    <text evidence="1">Belongs to the gamma-class carbonic anhydrase family.</text>
</comment>
<dbReference type="PANTHER" id="PTHR13061">
    <property type="entry name" value="DYNACTIN SUBUNIT P25"/>
    <property type="match status" value="1"/>
</dbReference>
<evidence type="ECO:0000256" key="1">
    <source>
        <dbReference type="ARBA" id="ARBA00023595"/>
    </source>
</evidence>
<keyword evidence="4" id="KW-1185">Reference proteome</keyword>
<dbReference type="AlphaFoldDB" id="A0A2P6TR65"/>
<dbReference type="InterPro" id="IPR050484">
    <property type="entry name" value="Transf_Hexapept/Carb_Anhydrase"/>
</dbReference>
<evidence type="ECO:0000313" key="3">
    <source>
        <dbReference type="EMBL" id="PRW56554.1"/>
    </source>
</evidence>
<dbReference type="SUPFAM" id="SSF51161">
    <property type="entry name" value="Trimeric LpxA-like enzymes"/>
    <property type="match status" value="1"/>
</dbReference>
<dbReference type="CDD" id="cd04645">
    <property type="entry name" value="LbH_gamma_CA_like"/>
    <property type="match status" value="1"/>
</dbReference>
<dbReference type="Pfam" id="PF00132">
    <property type="entry name" value="Hexapep"/>
    <property type="match status" value="1"/>
</dbReference>
<evidence type="ECO:0000256" key="2">
    <source>
        <dbReference type="ARBA" id="ARBA00034694"/>
    </source>
</evidence>
<dbReference type="STRING" id="3076.A0A2P6TR65"/>
<proteinExistence type="inferred from homology"/>
<name>A0A2P6TR65_CHLSO</name>
<dbReference type="SMR" id="A0A2P6TR65"/>
<organism evidence="3 4">
    <name type="scientific">Chlorella sorokiniana</name>
    <name type="common">Freshwater green alga</name>
    <dbReference type="NCBI Taxonomy" id="3076"/>
    <lineage>
        <taxon>Eukaryota</taxon>
        <taxon>Viridiplantae</taxon>
        <taxon>Chlorophyta</taxon>
        <taxon>core chlorophytes</taxon>
        <taxon>Trebouxiophyceae</taxon>
        <taxon>Chlorellales</taxon>
        <taxon>Chlorellaceae</taxon>
        <taxon>Chlorella clade</taxon>
        <taxon>Chlorella</taxon>
    </lineage>
</organism>
<reference evidence="3 4" key="1">
    <citation type="journal article" date="2018" name="Plant J.">
        <title>Genome sequences of Chlorella sorokiniana UTEX 1602 and Micractinium conductrix SAG 241.80: implications to maltose excretion by a green alga.</title>
        <authorList>
            <person name="Arriola M.B."/>
            <person name="Velmurugan N."/>
            <person name="Zhang Y."/>
            <person name="Plunkett M.H."/>
            <person name="Hondzo H."/>
            <person name="Barney B.M."/>
        </authorList>
    </citation>
    <scope>NUCLEOTIDE SEQUENCE [LARGE SCALE GENOMIC DNA]</scope>
    <source>
        <strain evidence="4">UTEX 1602</strain>
    </source>
</reference>
<dbReference type="InterPro" id="IPR001451">
    <property type="entry name" value="Hexapep"/>
</dbReference>
<dbReference type="InterPro" id="IPR047324">
    <property type="entry name" value="LbH_gamma_CA-like"/>
</dbReference>
<dbReference type="EMBL" id="LHPG02000008">
    <property type="protein sequence ID" value="PRW56554.1"/>
    <property type="molecule type" value="Genomic_DNA"/>
</dbReference>
<dbReference type="GO" id="GO:0031966">
    <property type="term" value="C:mitochondrial membrane"/>
    <property type="evidence" value="ECO:0007669"/>
    <property type="project" value="UniProtKB-SubCell"/>
</dbReference>
<evidence type="ECO:0000313" key="4">
    <source>
        <dbReference type="Proteomes" id="UP000239899"/>
    </source>
</evidence>
<dbReference type="Proteomes" id="UP000239899">
    <property type="component" value="Unassembled WGS sequence"/>
</dbReference>
<protein>
    <submittedName>
        <fullName evidence="3">Gamma carbonic anhydrase mitochondrial-like</fullName>
    </submittedName>
</protein>
<dbReference type="PANTHER" id="PTHR13061:SF50">
    <property type="entry name" value="GAMMA CARBONIC ANHYDRASE 1, MITOCHONDRIAL"/>
    <property type="match status" value="1"/>
</dbReference>
<comment type="caution">
    <text evidence="3">The sequence shown here is derived from an EMBL/GenBank/DDBJ whole genome shotgun (WGS) entry which is preliminary data.</text>
</comment>
<dbReference type="InterPro" id="IPR011004">
    <property type="entry name" value="Trimer_LpxA-like_sf"/>
</dbReference>